<feature type="domain" description="Fibronectin type-III" evidence="4">
    <location>
        <begin position="6407"/>
        <end position="6505"/>
    </location>
</feature>
<feature type="domain" description="Fibronectin type-III" evidence="4">
    <location>
        <begin position="3405"/>
        <end position="3500"/>
    </location>
</feature>
<feature type="domain" description="Fibronectin type-III" evidence="4">
    <location>
        <begin position="3702"/>
        <end position="3796"/>
    </location>
</feature>
<dbReference type="InterPro" id="IPR003961">
    <property type="entry name" value="FN3_dom"/>
</dbReference>
<feature type="domain" description="Fibronectin type-III" evidence="4">
    <location>
        <begin position="6801"/>
        <end position="6897"/>
    </location>
</feature>
<evidence type="ECO:0000313" key="5">
    <source>
        <dbReference type="EMBL" id="MEQ2208426.1"/>
    </source>
</evidence>
<feature type="domain" description="Fibronectin type-III" evidence="4">
    <location>
        <begin position="976"/>
        <end position="1071"/>
    </location>
</feature>
<feature type="domain" description="Ig-like" evidence="3">
    <location>
        <begin position="5767"/>
        <end position="5854"/>
    </location>
</feature>
<feature type="domain" description="Fibronectin type-III" evidence="4">
    <location>
        <begin position="1273"/>
        <end position="1368"/>
    </location>
</feature>
<keyword evidence="1" id="KW-0677">Repeat</keyword>
<dbReference type="SMART" id="SM00060">
    <property type="entry name" value="FN3"/>
    <property type="match status" value="51"/>
</dbReference>
<dbReference type="Pfam" id="PF07679">
    <property type="entry name" value="I-set"/>
    <property type="match status" value="20"/>
</dbReference>
<feature type="domain" description="Fibronectin type-III" evidence="4">
    <location>
        <begin position="292"/>
        <end position="388"/>
    </location>
</feature>
<feature type="domain" description="Fibronectin type-III" evidence="4">
    <location>
        <begin position="2621"/>
        <end position="2714"/>
    </location>
</feature>
<feature type="domain" description="Fibronectin type-III" evidence="4">
    <location>
        <begin position="4389"/>
        <end position="4482"/>
    </location>
</feature>
<feature type="domain" description="Fibronectin type-III" evidence="4">
    <location>
        <begin position="2717"/>
        <end position="2810"/>
    </location>
</feature>
<feature type="domain" description="Fibronectin type-III" evidence="4">
    <location>
        <begin position="6087"/>
        <end position="6180"/>
    </location>
</feature>
<evidence type="ECO:0000256" key="2">
    <source>
        <dbReference type="ARBA" id="ARBA00023319"/>
    </source>
</evidence>
<dbReference type="PRINTS" id="PR00014">
    <property type="entry name" value="FNTYPEIII"/>
</dbReference>
<dbReference type="Proteomes" id="UP001434883">
    <property type="component" value="Unassembled WGS sequence"/>
</dbReference>
<evidence type="ECO:0000256" key="1">
    <source>
        <dbReference type="ARBA" id="ARBA00022737"/>
    </source>
</evidence>
<feature type="domain" description="Fibronectin type-III" evidence="4">
    <location>
        <begin position="3799"/>
        <end position="3892"/>
    </location>
</feature>
<feature type="domain" description="Fibronectin type-III" evidence="4">
    <location>
        <begin position="4488"/>
        <end position="4583"/>
    </location>
</feature>
<feature type="domain" description="Fibronectin type-III" evidence="4">
    <location>
        <begin position="6219"/>
        <end position="6313"/>
    </location>
</feature>
<dbReference type="PROSITE" id="PS50835">
    <property type="entry name" value="IG_LIKE"/>
    <property type="match status" value="12"/>
</dbReference>
<dbReference type="CDD" id="cd00063">
    <property type="entry name" value="FN3"/>
    <property type="match status" value="51"/>
</dbReference>
<evidence type="ECO:0000313" key="6">
    <source>
        <dbReference type="Proteomes" id="UP001434883"/>
    </source>
</evidence>
<feature type="domain" description="Fibronectin type-III" evidence="4">
    <location>
        <begin position="5469"/>
        <end position="5562"/>
    </location>
</feature>
<dbReference type="PANTHER" id="PTHR14340">
    <property type="entry name" value="MICROFIBRIL-ASSOCIATED GLYCOPROTEIN 3"/>
    <property type="match status" value="1"/>
</dbReference>
<keyword evidence="2" id="KW-0393">Immunoglobulin domain</keyword>
<feature type="domain" description="Fibronectin type-III" evidence="4">
    <location>
        <begin position="4189"/>
        <end position="4285"/>
    </location>
</feature>
<sequence length="7122" mass="787519">MKDGVSVKAGDTIVISAAKILGKPPPIAFWSKGGREFKNSDIVSVTSTPTSSTLAIKYASRKNTGEYTINASNPFGIKEEHIKVKVLDVPGPPGPIEVSNISAEKCTLTWLPPEEDGGSSIKSYILEKRETSRLQWTKVAENVMDCRYVASKLIKGNEYIFRVSAVNHYGTGDSSLSGPIKMVDSFGPPGPPSAPDVDNVSRNAVTISWKRPIQDGGSDIRGYCVERKEKRGMRWVRASKRTVPDLRFKVQGLSEGVEYEFRVTAENKAGFGQPSEPSHPVMTKDIVYPPGPPSNPRITDTTKTTASFAWGHPHYDGGLEIEGYIVEYKKEAHDDWETETQYPVKITDYIIGKLQKGGKYHFRVSAVNSEGVGEPAEVEKVTELVDQETMPDFELDAELRKTLVVRCRASIRLFVPIKGRPVPEVTWSKENTNLKARAHIDTTESYTLLVIPDCTRYDAGKYHLSLENVAGKKTGFVNVKVLDTPGPPVNLKPREITKNSITLQWEIPIIDGGSKIHNYIIEKKDATKKAYTVLSTTWQKCSFKFQDLEEGAYYYFRVSAENDLGVGEPAETPEPIRVSQVPSPPENLYVTDVSSDSARLAWTKPLHDGGSLITGYVIEAQRKDTDQWVHITTIKALDYTVTDLVEGAEYTFRIMAVNASGRSDPRESRPAVIKEQTSAPSFDLKGVYQKTIIAKVGDRVKVEIPVLGKPRPVVSWKKGDMVLKETQRINTETTSTTTILNINEIKRTDEGQYSMTGKNMLGILTETITVLVHDIPGPPTGPVKLDEVSCDYVIISWEPPENDGGVPINNYIVEMRETTGTSWVELAATVIRTTFKAARLNTGTQYQFRVKAQNRYGIGPFLLSEPVLAAYPFDVPGQPGIPVVTSFNKDSMTVSWNEPSSDGGSPILGYHVDRKEKNSILWQRISKAPVVGNIFKSTGLVDGIAYEHRVIAENMAGLSKPSKPCEAVYALDPVDPPGRPVALNITRHEVTLSWTKPEGDGGFSITGYTVERKEMPNGRWLKANFNNILETMFTVSGLTEDATYEFRVFARNSAGAVSAPSQSSEAITCRDDIEEPRLDVDASYSSNVVVMAGEPFKLEASVTGRPIPALIWTKEGKELEDTGKIEIKTTDFHTTLINKDSLRRDGGAFTLSASNPGGFAKFTFNVKVLDRPGPPDSLSVTDVTAEKCVLNWLHPTHDGGAKIEYFIIQRRETSRLAWTNVATELQANRFKVTKLLKGNEYIFRVMAVNKYGVGEPLESEPVTCVNPYGPSDPPTQPEVTTITKDSMVVCWERPEHDGGSRINTYIIERRDKTGLRWLKCNKRTVTDLRFKVSGLTLGHEYEFRVFAENNAGLSQPSPSSQFYKAVDTIFQPGPPGNPRVLDTSKSSITVAWNKPVYDGGSEITGYIVETCLPEEDEWTIHTPKKGWTATSFTITNLKENQDYKINICATNSEGVGEAAAVPGTSKAEDRLIPPEIELGAELRKVVSIRACSTLRLFVPIKGRPAPEVKWSREHGESLDKANIEITSSFTTLQMDNVDRFDGGKYLVTVENASGSKTAFVNVRVLDTPGPPQNLIVKEVTRDSVFLIWDAPLIDGGSKISSYIVEKRESTRKAYSTVCASCHKSSWKIGDLEEGKLYFFRILAENEFGIGLPVETLEPIKASEKPLPPGKVSLLEVTGTSVTLTWEKPDHDGGSRITGYNVEMQCKGSEKWTQVMVVKTNVAQVTGLTHGEEYMFRISAVNEKGVSDPRPLNVPVVAKDLVIPPAFKLLFSTFSVFAGDDLKIDVPFVACPRATATWLKDGVILKETTRVNTEATDKNLLLIIKDACRDDVGKYTLKLNNTAGEATTDISVVVLDKPGPPTGPIKLDEVTADSVILSWDAPKYDGGCSINNYIVEKRDTSTTNWQIVSATVARTTIKAPRLKTGSEYQFRIAAENRYGKSSFLLSDSIIAQYPFEVPSSPRSVVVQSATKETMAVVWEKPSNDGGSKIMGYHLELKERNSILWVKQNKQIIPETRFKVVGLEEGIEYEFRVYAENIVGLSKPSKVSEMQVARDPCDRPGKPEAVIVTRNQVTLRWTKPEFDGGIKITGYVVEKKEASGRWMKASFANVIETEFVVTGLTEDQTYEFRVIAKNAAGVYSQPSDSTGSITAKDEIDPPKIDLEAKYSQVVVVNAGETFKLEAAIYACLIVKEAIRVDGGQYTLLVKNVGGEKTININVKVLDRPGPPEGPISIYGVTSEKCSISWKPPLQDGGSDVSHYIVERRETSRLVWTVVEQKVQTLNLKITKLLPGNEYIFRVIPVNKYGIGEPLESEAMIAKNPFVTPSPPTEVEVSSITKDSMVVTWERPNNDGGSSIQGYVIEKRDKDGVRWTRCNKRNVTELRFRVTGLIENHSYEFRVAAENAAGIGTPSTPTLYYKALDPVFKPGPPNNPKVVDTSRSTVSLTWGKPIYDGGSEIQAYIVEAYNVAADEWFMCTPPTGITDTKFTVKKLLEKHEYQFRVCGINKIGVGEHADVPGKILLEEKLEAPDLELDVDMRKMINIRSASTLRLFVPVRGRPAPELKWGKVEGEIKETAQIDNTGNYASLIIENVDRFDSGKYTLTAENASGVKSVFISVRVLDTPSPPTNLTVKEITKNSVTLSWEPPLLDGGSKIKQYIVEKRESTRKVYSTITTCNKMSWKVEPLPEGGIFFFRVLAENEYGVGLQAKTMEPIKISEKPQPPGKVSVLDVTRSTVTLRWEKSEYDGGSRISHYEIEMAPKDSEAWTVCASVKGLETVVSNLLKGGEYQFRVVAVNEKGKSDPRQLAHTVVAKDLIIEPSVRPKSSSYSVQVGNDLRIEVPIAGHPKPTITWTKDGVALKQTTRVNVTDSAHHTTLTIKDATRDDGGMYTINIANVLGSKDATIEVITLDKPGPPTGPVKIEDISAESVTLNWEPPAYTGGCPISNYVVEKRDTTTTNWVVVSATVARTTLKVANLKTGGEYQFRIFAENRYGKSYAIDSEPVLAQYPFQEPGPPGTPFVSSYTKDYMVVEWHKPPSDGGSAILGYHLERKEKNSILWTKINKMLIQDCKFKSTPLEEGIEYEYRVYAENIVGIGKCSKLSEVYVARDPCDPPGRPEAVIVTRHSLKLRWTPPQYDGGSLVTGYVVEKRDLPEGKWMKASFTNITENEFTVTGLTEDSKYDFRVIARNAAGAVSKPSETTGSIIAKDEVEPPKCETDSMYNQTLVISAGETFSLEASVEGKPIPRAQWFKGSVEVENSSRAELKNSDFKALLVVKDAIRVDGGQYTLVLTNVAGTKTVPFTVKVLDRPGPSEGPLTVSNVTEEKCSLSWLPPRHDGGASISHYIIQKRETSRLAWTVVSSDCGATMFKVTKLLKGNEYIFRVMGVNKYGVGEPLESEPIIMRNPFVTPGSPHELEITNITRDSMTVCWNRPESTGGSDIVGYIIEKRDRAGVRWTKCNKRRVTDLRFRVTGLTEDHEYEFKVSAENAAGVGQPSQPTPYLKACDPTFEPGIPTNTHVVDTTKDSISLAWHRPIYDGGCEIQGYAVEMTKAEEEEWTICTPPTGVKDTKFTIKNLIEHQEYKVRVCAINKIGVGEATEIQGVVIPVDKIDPPEMILDSELRKGIVVRAGGSMRICVPFKGRPSPEVSWAKEDGELPSKVQIETGEDYTQLSIDICDKYDAGKYILNVENSAGSKSAFVSVKVLDTPGAPLNLRVKDIKRESVTLTWEPPVIDGGARIKNYLVEKRESTRKVYSNVDNKCTKTSYRITGLTEGTIYYFRVLAENEFGVGQPVETKESVKTSEPPLSVGKVNLTEVTKTTASLSWEKPVHDGGSRIIGYYIEMQPVGSEEWVVAATTKTCEGTVTGLSAGHEYLFRVSAFNEKGRSDPRPLAAPVTAKDITVEPSFKMRFNTYSLQQGEDLKIEISVLGQPAPKVEWKKEGQPLKETTRINVSNTPSSTKLVIKDANRDDAGKYTVTASSSIGTATEEINVIILDKPGPPTGHVKIEEVSSNFVTLSWEPPEYTGGCQINNYIVEKRDTTTTMWQIVSATIARTTIKVTNLKTGTEYQFRVSAENRYGKSSAILSPAVVAKYPFSEPAAPGIPVITFATKDSMVVEWKPPTNNGGSPILGYHLERKEKNSLLWAKLNKLLIPETRFKTTELEEGIEYEFRVYAENIAGLSLASKVSESTVARDPCDPPGTPEAIEITRNHVTLRWTRPQYDGGSAITGYLIERRKHPDTRWMKASFTNIIDTQYTLTGLTEDCVYEFRVIARNAAGISSCPSESTGEITAKDEIEAPDAIMDSKFKDLTIVHAGETFIIDADYTGKPLPEVTWLKDGKEIDKATPRMEIKTTLTRTILTVKDCVRVDGGHFVLKLVNVGGVKMIPINVKVLDRPGPPDGPLEIKGVTAEKCYLHWNHPSHDGGASISHYIIEKRETSRLSWTMVEPKIQAISYKITKLLPGNEYIFRVTAVNKYGVGEPLESEPVVARNPFTTPSAPSTPEAGAITRDSIVLTWERPENNGGAEIEGYVLEKRNKDGIRWTKCNKKRLTDLRFRCTGLTEGHSYEFRVSAENAAGVGKPSTPTQYIKACDATYPPGPPNNPKVTDHSSTTVSLTWSRPIYDGGAQITGYVVEMKEALDDEWIVCTPHTGVQDTRYTVKKLKENAEYNFRICAVNCEGVGDHVDLPGSVTAAEKVQAPEIELDADLRKMVNVRATATLRLFVTIRGMPEPEVKWSKADGTLNERAQIEVTGSYTMLVIENVDRFDTGKYVLTLENLSGSKSAFINVRVLDSPSAPTNLQVKDVKRHSVSLSWEPPLIDGGAKISHYIVEKREQKRMAFTSVSTNCVRNSYIISDLQEGGRYFFRVLAVNELGVGLPAATDQVKVSEPPLPPGKIVVVDVTRHTVTLSWEKPDHDGGSKITNYIVEMQSKGDEKWTVCSEAKALEATIDGLIAGEEYSFRVTAMNDKGRSDPKPLAVPVVVKDITMEPTINLLFHTYSVKAGDDVKIDVPLKGRPQPEVSWKKDGHVLKQTTRVNVLNSKTSSKIIIKDATRDDVGKYEITLTNSIGTKTAEITVIILDKPGPPSNIRVDEVSADFINLSWDAPTYDGGCQINNYVVEKRDTTSTSWQIVSATVARASIKVSRLTQGTEYQFRIAAENRYGKSPAIDSAAVVAQYPFEPPGPPTNLHVNHATKTGMLVVWGRPATDGGSPVIGYHIECKDQSSILWTKVSRGLLTENQFKMTGIEEGLLYQYRVYAENIAGIGPCTKPSEPVAARDPCESPRNLKVTNITRNSVSLFWDAPEYDGGVKIVGYIVERKELPSGRWLKCNFNNLQETYFDVTGLTEDSQYDFHVIAKNSAEMLSAPSECTGPVTIKDDVDPPTIILEDKFRQLIVIKAGEIIRIDAEMTGRPIPLVSWFKDGKDIQDKARCEITSTNFTTTLIVRDAIRRDSGQYVLTLHNVAGTRSVAINCKVLDKPGPASGPLAVSGITAEKCTITWGPPQENGGAEIMHYIVEKRETSRLAWTLVYGDMKATTCKVTKLLKGNEYIFRVRGVNKYGDGEALESEAVKALDPFTVPAAPTNVQVTSVTSEAMTICWERPVSDGGSSIAGYVIEKREKTGLRWCRVNKKPVYDLRVKASNLRQGSEYEYRVFAENAAGLSAPSTPCPLTKAEDPQFLPSPPAKPKIIDSTKTTVTLAWNKPLFDGGAPVTGYRVEYRNSLDDEWFIGVQNTKNTEFTVVGLTPGAEYVFVVRSINKIGASEPSPESDKQIAKEREEEPVFEISNEMRKTLVVKDGSSFTMTVPFRGKPIPTVSWTKPDIDLRVRAVIDTTDTFTSITLEKATRNDSGKYTVTLSSIAGTSSLSLSVRVLDSPGPPVCVEVKEVTKSSATVTWDIPENEGGGPVKNYLVDFREASKKGWTRLTDTCHRLTYKVSNLKEGEVYYFRVTGENDYGAGVSAETKEGTKITGINISVCIFIVLKSGRKSKSNKTYKLCVSLESPEVNMKDFPHNTVYIRAGSTLKCEIPLIGRPLPKVTLSKDNVVLKSTMRFNSEVTPDGIKITLRESVAGDSGRYDITASNSSGTTKSFVNIVVQDRPSAPLGPVELFDVTEDSVNLRWLPPTYDGGSPITNYIIQKRETTTANWIDISSAVARCTIKIMKLTTGLEYQFRIRAENKYGISEHIDSPPVTVNLPYSKGFLFLFSNVRLLCSVLTMNMQKTFNSAYYLLAIPDAPSAPEITAVTRETIALAWKEPKSDGGSHVFGYHLQIKDRNSILWQTVNKTVIRATHYKVTNINAGLIYEFKVAAENAAGLGAFSKTSDAVLAIDACDGGSDIDGYYLEKREKKSLQWFKGRPAPNVTWRRGDRNMAGDNRYTVSSTERSTTLLIPKVTRDDCGKYVLEIENGVGEPKIITVSLRVLDSPSSCQKLIIKNVTRGKLTLSWEAPLVDGGSPVTNYIVEKKASTMKAYQVISAECLNTSYKVTDLEEDVAYFFCVSAENEFGVGDPCESTEAVRATETPGAVKNLVMLDSTKTSVVLQWTRPDHDGGSHITEYIVEKRSQDEVNWSLGATCKRCTCEVTGLRENAIMDFRVFAKNEKGRSDFSQIGPVTVMDFLIPPEANLSDYPNGELAVRIGQNIHIELPFKGKPRPAISWLKDNLPLKESDKIRFRTTDNKTAVTVRGAKKENAGQYTLVLDNRMVKNYFDINVITLGPPSAPVGPIRFDEIKAQSIIISWDEPKEDGGGEITCYSVEKRETSQANWKMVCSSVVRTTFKIPNLVKGTQYQFRVRAENKYGVSEPLCSSDVIAQHQYKPPGPPGKPVAFNVTSDGMTIKWDAPDFDGGSPILGYHVEKKDRNSLLWQKVNSTIISNKEYRIIGLMEGLEYSFRVYAENNAGLSPVSEQSKHALAISPVDPPGTPVCIDTTRDSITLQWDVPKRDGGSKIVAYNVERRQGRGRWLRCNFIDISETQFTVTGLSPGERFEFRVIARNAVGTVSPPSNSSGYIMTKDESSMFFFFRNQHLKQFITNNLTLIFVYISLSVAPEIEWSPDQVLTLKAGENVKLNCTITGRPVPQVLWYKDGKEIDKRTMIDIEITTGIGTSSLFIRDADRNHRGIYTVEAKNSSGTRKADVNVRVQGL</sequence>
<feature type="domain" description="Ig-like" evidence="3">
    <location>
        <begin position="4689"/>
        <end position="4778"/>
    </location>
</feature>
<dbReference type="SUPFAM" id="SSF48726">
    <property type="entry name" value="Immunoglobulin"/>
    <property type="match status" value="21"/>
</dbReference>
<feature type="domain" description="Fibronectin type-III" evidence="4">
    <location>
        <begin position="1959"/>
        <end position="2053"/>
    </location>
</feature>
<feature type="domain" description="Ig-like" evidence="3">
    <location>
        <begin position="6603"/>
        <end position="6677"/>
    </location>
</feature>
<feature type="domain" description="Fibronectin type-III" evidence="4">
    <location>
        <begin position="3011"/>
        <end position="3103"/>
    </location>
</feature>
<feature type="domain" description="Ig-like" evidence="3">
    <location>
        <begin position="7027"/>
        <end position="7118"/>
    </location>
</feature>
<feature type="domain" description="Fibronectin type-III" evidence="4">
    <location>
        <begin position="4785"/>
        <end position="4878"/>
    </location>
</feature>
<feature type="domain" description="Fibronectin type-III" evidence="4">
    <location>
        <begin position="5073"/>
        <end position="5166"/>
    </location>
</feature>
<feature type="domain" description="Fibronectin type-III" evidence="4">
    <location>
        <begin position="2425"/>
        <end position="2521"/>
    </location>
</feature>
<feature type="domain" description="Fibronectin type-III" evidence="4">
    <location>
        <begin position="2224"/>
        <end position="2318"/>
    </location>
</feature>
<feature type="domain" description="Fibronectin type-III" evidence="4">
    <location>
        <begin position="3506"/>
        <end position="3601"/>
    </location>
</feature>
<dbReference type="PANTHER" id="PTHR14340:SF13">
    <property type="entry name" value="TITIN"/>
    <property type="match status" value="1"/>
</dbReference>
<proteinExistence type="predicted"/>
<feature type="domain" description="Ig-like" evidence="3">
    <location>
        <begin position="1076"/>
        <end position="1181"/>
    </location>
</feature>
<dbReference type="InterPro" id="IPR036179">
    <property type="entry name" value="Ig-like_dom_sf"/>
</dbReference>
<feature type="domain" description="Fibronectin type-III" evidence="4">
    <location>
        <begin position="191"/>
        <end position="286"/>
    </location>
</feature>
<feature type="domain" description="Ig-like" evidence="3">
    <location>
        <begin position="3896"/>
        <end position="3984"/>
    </location>
</feature>
<feature type="domain" description="Fibronectin type-III" evidence="4">
    <location>
        <begin position="2324"/>
        <end position="2419"/>
    </location>
</feature>
<protein>
    <recommendedName>
        <fullName evidence="7">Titin</fullName>
    </recommendedName>
</protein>
<dbReference type="InterPro" id="IPR003598">
    <property type="entry name" value="Ig_sub2"/>
</dbReference>
<feature type="domain" description="Ig-like" evidence="3">
    <location>
        <begin position="4978"/>
        <end position="5064"/>
    </location>
</feature>
<dbReference type="SMART" id="SM00409">
    <property type="entry name" value="IG"/>
    <property type="match status" value="21"/>
</dbReference>
<evidence type="ECO:0000259" key="4">
    <source>
        <dbReference type="PROSITE" id="PS50853"/>
    </source>
</evidence>
<feature type="domain" description="Fibronectin type-III" evidence="4">
    <location>
        <begin position="5863"/>
        <end position="5958"/>
    </location>
</feature>
<feature type="domain" description="Fibronectin type-III" evidence="4">
    <location>
        <begin position="1374"/>
        <end position="1470"/>
    </location>
</feature>
<feature type="domain" description="Ig-like" evidence="3">
    <location>
        <begin position="3207"/>
        <end position="3294"/>
    </location>
</feature>
<feature type="domain" description="Fibronectin type-III" evidence="4">
    <location>
        <begin position="2057"/>
        <end position="2152"/>
    </location>
</feature>
<feature type="domain" description="Ig-like" evidence="3">
    <location>
        <begin position="3606"/>
        <end position="3693"/>
    </location>
</feature>
<feature type="domain" description="Fibronectin type-III" evidence="4">
    <location>
        <begin position="3107"/>
        <end position="3203"/>
    </location>
</feature>
<dbReference type="InterPro" id="IPR003599">
    <property type="entry name" value="Ig_sub"/>
</dbReference>
<dbReference type="Pfam" id="PF00041">
    <property type="entry name" value="fn3"/>
    <property type="match status" value="51"/>
</dbReference>
<name>A0ABV0RJS7_9TELE</name>
<feature type="domain" description="Ig-like" evidence="3">
    <location>
        <begin position="2814"/>
        <end position="2900"/>
    </location>
</feature>
<feature type="domain" description="Fibronectin type-III" evidence="4">
    <location>
        <begin position="92"/>
        <end position="185"/>
    </location>
</feature>
<keyword evidence="6" id="KW-1185">Reference proteome</keyword>
<feature type="domain" description="Fibronectin type-III" evidence="4">
    <location>
        <begin position="5270"/>
        <end position="5366"/>
    </location>
</feature>
<feature type="domain" description="Fibronectin type-III" evidence="4">
    <location>
        <begin position="4091"/>
        <end position="4185"/>
    </location>
</feature>
<evidence type="ECO:0008006" key="7">
    <source>
        <dbReference type="Google" id="ProtNLM"/>
    </source>
</evidence>
<organism evidence="5 6">
    <name type="scientific">Xenoophorus captivus</name>
    <dbReference type="NCBI Taxonomy" id="1517983"/>
    <lineage>
        <taxon>Eukaryota</taxon>
        <taxon>Metazoa</taxon>
        <taxon>Chordata</taxon>
        <taxon>Craniata</taxon>
        <taxon>Vertebrata</taxon>
        <taxon>Euteleostomi</taxon>
        <taxon>Actinopterygii</taxon>
        <taxon>Neopterygii</taxon>
        <taxon>Teleostei</taxon>
        <taxon>Neoteleostei</taxon>
        <taxon>Acanthomorphata</taxon>
        <taxon>Ovalentaria</taxon>
        <taxon>Atherinomorphae</taxon>
        <taxon>Cyprinodontiformes</taxon>
        <taxon>Goodeidae</taxon>
        <taxon>Xenoophorus</taxon>
    </lineage>
</organism>
<evidence type="ECO:0000259" key="3">
    <source>
        <dbReference type="PROSITE" id="PS50835"/>
    </source>
</evidence>
<feature type="domain" description="Fibronectin type-III" evidence="4">
    <location>
        <begin position="1174"/>
        <end position="1267"/>
    </location>
</feature>
<dbReference type="SUPFAM" id="SSF49265">
    <property type="entry name" value="Fibronectin type III"/>
    <property type="match status" value="31"/>
</dbReference>
<feature type="domain" description="Fibronectin type-III" evidence="4">
    <location>
        <begin position="778"/>
        <end position="872"/>
    </location>
</feature>
<feature type="domain" description="Fibronectin type-III" evidence="4">
    <location>
        <begin position="5669"/>
        <end position="5763"/>
    </location>
</feature>
<feature type="domain" description="Fibronectin type-III" evidence="4">
    <location>
        <begin position="1570"/>
        <end position="1664"/>
    </location>
</feature>
<feature type="domain" description="Ig-like" evidence="3">
    <location>
        <begin position="1462"/>
        <end position="1563"/>
    </location>
</feature>
<feature type="domain" description="Fibronectin type-III" evidence="4">
    <location>
        <begin position="5172"/>
        <end position="5267"/>
    </location>
</feature>
<feature type="domain" description="Fibronectin type-III" evidence="4">
    <location>
        <begin position="878"/>
        <end position="973"/>
    </location>
</feature>
<feature type="domain" description="Fibronectin type-III" evidence="4">
    <location>
        <begin position="584"/>
        <end position="676"/>
    </location>
</feature>
<feature type="domain" description="Fibronectin type-III" evidence="4">
    <location>
        <begin position="1667"/>
        <end position="1760"/>
    </location>
</feature>
<dbReference type="SMART" id="SM00408">
    <property type="entry name" value="IGc2"/>
    <property type="match status" value="18"/>
</dbReference>
<feature type="domain" description="Fibronectin type-III" evidence="4">
    <location>
        <begin position="6507"/>
        <end position="6599"/>
    </location>
</feature>
<feature type="domain" description="Ig-like" evidence="3">
    <location>
        <begin position="5370"/>
        <end position="5457"/>
    </location>
</feature>
<accession>A0ABV0RJS7</accession>
<dbReference type="CDD" id="cd05748">
    <property type="entry name" value="Ig_Titin_like"/>
    <property type="match status" value="10"/>
</dbReference>
<feature type="domain" description="Fibronectin type-III" evidence="4">
    <location>
        <begin position="6702"/>
        <end position="6795"/>
    </location>
</feature>
<feature type="domain" description="Fibronectin type-III" evidence="4">
    <location>
        <begin position="2909"/>
        <end position="3010"/>
    </location>
</feature>
<feature type="domain" description="Fibronectin type-III" evidence="4">
    <location>
        <begin position="487"/>
        <end position="581"/>
    </location>
</feature>
<dbReference type="InterPro" id="IPR007110">
    <property type="entry name" value="Ig-like_dom"/>
</dbReference>
<feature type="domain" description="Fibronectin type-III" evidence="4">
    <location>
        <begin position="6899"/>
        <end position="6994"/>
    </location>
</feature>
<feature type="domain" description="Fibronectin type-III" evidence="4">
    <location>
        <begin position="4589"/>
        <end position="4685"/>
    </location>
</feature>
<dbReference type="InterPro" id="IPR013098">
    <property type="entry name" value="Ig_I-set"/>
</dbReference>
<dbReference type="InterPro" id="IPR013783">
    <property type="entry name" value="Ig-like_fold"/>
</dbReference>
<dbReference type="Gene3D" id="2.60.40.10">
    <property type="entry name" value="Immunoglobulins"/>
    <property type="match status" value="71"/>
</dbReference>
<feature type="domain" description="Fibronectin type-III" evidence="4">
    <location>
        <begin position="3992"/>
        <end position="4090"/>
    </location>
</feature>
<reference evidence="5 6" key="1">
    <citation type="submission" date="2021-06" db="EMBL/GenBank/DDBJ databases">
        <authorList>
            <person name="Palmer J.M."/>
        </authorList>
    </citation>
    <scope>NUCLEOTIDE SEQUENCE [LARGE SCALE GENOMIC DNA]</scope>
    <source>
        <strain evidence="5 6">XC_2019</strain>
        <tissue evidence="5">Muscle</tissue>
    </source>
</reference>
<gene>
    <name evidence="5" type="ORF">XENOCAPTIV_029810</name>
</gene>
<feature type="domain" description="Fibronectin type-III" evidence="4">
    <location>
        <begin position="1859"/>
        <end position="1953"/>
    </location>
</feature>
<feature type="domain" description="Fibronectin type-III" evidence="4">
    <location>
        <begin position="4881"/>
        <end position="4974"/>
    </location>
</feature>
<comment type="caution">
    <text evidence="5">The sequence shown here is derived from an EMBL/GenBank/DDBJ whole genome shotgun (WGS) entry which is preliminary data.</text>
</comment>
<feature type="domain" description="Fibronectin type-III" evidence="4">
    <location>
        <begin position="5568"/>
        <end position="5663"/>
    </location>
</feature>
<dbReference type="PROSITE" id="PS50853">
    <property type="entry name" value="FN3"/>
    <property type="match status" value="51"/>
</dbReference>
<dbReference type="InterPro" id="IPR036116">
    <property type="entry name" value="FN3_sf"/>
</dbReference>
<feature type="domain" description="Fibronectin type-III" evidence="4">
    <location>
        <begin position="3306"/>
        <end position="3399"/>
    </location>
</feature>
<dbReference type="EMBL" id="JAHRIN010050501">
    <property type="protein sequence ID" value="MEQ2208426.1"/>
    <property type="molecule type" value="Genomic_DNA"/>
</dbReference>